<proteinExistence type="predicted"/>
<evidence type="ECO:0000313" key="1">
    <source>
        <dbReference type="EMBL" id="GGL91431.1"/>
    </source>
</evidence>
<name>A0A917SP16_9RHOB</name>
<dbReference type="EMBL" id="BMLF01000001">
    <property type="protein sequence ID" value="GGL91431.1"/>
    <property type="molecule type" value="Genomic_DNA"/>
</dbReference>
<protein>
    <submittedName>
        <fullName evidence="1">Uncharacterized protein</fullName>
    </submittedName>
</protein>
<sequence>MVFRRSGGRPKRDEACALLDAPSLRRVPTKSDISRVLRGMFRDAEVRGQRHIDVVASKLEQAADGNGGQEYRLPLCFDAMIEELWTDDEVLHWPPSVAAAELVIRFRLPRH</sequence>
<dbReference type="Proteomes" id="UP000649829">
    <property type="component" value="Unassembled WGS sequence"/>
</dbReference>
<reference evidence="1" key="2">
    <citation type="submission" date="2020-09" db="EMBL/GenBank/DDBJ databases">
        <authorList>
            <person name="Sun Q."/>
            <person name="Zhou Y."/>
        </authorList>
    </citation>
    <scope>NUCLEOTIDE SEQUENCE</scope>
    <source>
        <strain evidence="1">CGMCC 1.6293</strain>
    </source>
</reference>
<keyword evidence="2" id="KW-1185">Reference proteome</keyword>
<reference evidence="1" key="1">
    <citation type="journal article" date="2014" name="Int. J. Syst. Evol. Microbiol.">
        <title>Complete genome sequence of Corynebacterium casei LMG S-19264T (=DSM 44701T), isolated from a smear-ripened cheese.</title>
        <authorList>
            <consortium name="US DOE Joint Genome Institute (JGI-PGF)"/>
            <person name="Walter F."/>
            <person name="Albersmeier A."/>
            <person name="Kalinowski J."/>
            <person name="Ruckert C."/>
        </authorList>
    </citation>
    <scope>NUCLEOTIDE SEQUENCE</scope>
    <source>
        <strain evidence="1">CGMCC 1.6293</strain>
    </source>
</reference>
<gene>
    <name evidence="1" type="ORF">GCM10011534_11990</name>
</gene>
<organism evidence="1 2">
    <name type="scientific">Pseudooceanicola nanhaiensis</name>
    <dbReference type="NCBI Taxonomy" id="375761"/>
    <lineage>
        <taxon>Bacteria</taxon>
        <taxon>Pseudomonadati</taxon>
        <taxon>Pseudomonadota</taxon>
        <taxon>Alphaproteobacteria</taxon>
        <taxon>Rhodobacterales</taxon>
        <taxon>Paracoccaceae</taxon>
        <taxon>Pseudooceanicola</taxon>
    </lineage>
</organism>
<comment type="caution">
    <text evidence="1">The sequence shown here is derived from an EMBL/GenBank/DDBJ whole genome shotgun (WGS) entry which is preliminary data.</text>
</comment>
<dbReference type="AlphaFoldDB" id="A0A917SP16"/>
<evidence type="ECO:0000313" key="2">
    <source>
        <dbReference type="Proteomes" id="UP000649829"/>
    </source>
</evidence>
<accession>A0A917SP16</accession>